<accession>A0A380LLN6</accession>
<gene>
    <name evidence="6" type="primary">hpcH</name>
    <name evidence="5" type="ORF">DXC78_08090</name>
    <name evidence="6" type="ORF">NCTC11087_01636</name>
</gene>
<keyword evidence="3 6" id="KW-0456">Lyase</keyword>
<dbReference type="Proteomes" id="UP000260721">
    <property type="component" value="Unassembled WGS sequence"/>
</dbReference>
<sequence>MENTIREAFEKKDMVLSTRINSTWPVITEIVGSSGIYDYIEFLAEYAPFDHYDLEVLAMACELHNIGSLIKVDYANRIYVAQKALASGFQGVLFTDHTKADEVKETIRGIRAATPELGGKLGYVSRRWIRNATFSSQQEYAKEVSKTVIGFMIEKKEAVENIEEICKVPGVDFVQFGPADYSMNCGYAKNSKEVKEAEKHVIKTALKNGVQPRVEITQAQQAQPYLEMGVTHFSLGTEVKILKEYWNNEGSKLLDILRGK</sequence>
<dbReference type="SUPFAM" id="SSF51621">
    <property type="entry name" value="Phosphoenolpyruvate/pyruvate domain"/>
    <property type="match status" value="1"/>
</dbReference>
<dbReference type="PANTHER" id="PTHR30502:SF0">
    <property type="entry name" value="PHOSPHOENOLPYRUVATE CARBOXYLASE FAMILY PROTEIN"/>
    <property type="match status" value="1"/>
</dbReference>
<evidence type="ECO:0000313" key="6">
    <source>
        <dbReference type="EMBL" id="SUO04709.1"/>
    </source>
</evidence>
<dbReference type="RefSeq" id="WP_022790226.1">
    <property type="nucleotide sequence ID" value="NZ_CALCIP010000044.1"/>
</dbReference>
<evidence type="ECO:0000256" key="2">
    <source>
        <dbReference type="ARBA" id="ARBA00022723"/>
    </source>
</evidence>
<dbReference type="STRING" id="1123313.GCA_000420345_01385"/>
<reference evidence="5 8" key="2">
    <citation type="submission" date="2018-08" db="EMBL/GenBank/DDBJ databases">
        <title>A genome reference for cultivated species of the human gut microbiota.</title>
        <authorList>
            <person name="Zou Y."/>
            <person name="Xue W."/>
            <person name="Luo G."/>
        </authorList>
    </citation>
    <scope>NUCLEOTIDE SEQUENCE [LARGE SCALE GENOMIC DNA]</scope>
    <source>
        <strain evidence="5 8">TF08-11</strain>
    </source>
</reference>
<dbReference type="InterPro" id="IPR015813">
    <property type="entry name" value="Pyrv/PenolPyrv_kinase-like_dom"/>
</dbReference>
<dbReference type="PANTHER" id="PTHR30502">
    <property type="entry name" value="2-KETO-3-DEOXY-L-RHAMNONATE ALDOLASE"/>
    <property type="match status" value="1"/>
</dbReference>
<dbReference type="EMBL" id="UHFX01000003">
    <property type="protein sequence ID" value="SUO04709.1"/>
    <property type="molecule type" value="Genomic_DNA"/>
</dbReference>
<keyword evidence="2" id="KW-0479">Metal-binding</keyword>
<dbReference type="EC" id="4.1.2.-" evidence="6"/>
<evidence type="ECO:0000313" key="8">
    <source>
        <dbReference type="Proteomes" id="UP000260721"/>
    </source>
</evidence>
<dbReference type="GeneID" id="77462581"/>
<proteinExistence type="inferred from homology"/>
<evidence type="ECO:0000256" key="1">
    <source>
        <dbReference type="ARBA" id="ARBA00005568"/>
    </source>
</evidence>
<dbReference type="Gene3D" id="3.20.20.60">
    <property type="entry name" value="Phosphoenolpyruvate-binding domains"/>
    <property type="match status" value="1"/>
</dbReference>
<dbReference type="AlphaFoldDB" id="A0A380LLN6"/>
<organism evidence="6 7">
    <name type="scientific">Faecalicoccus pleomorphus</name>
    <dbReference type="NCBI Taxonomy" id="1323"/>
    <lineage>
        <taxon>Bacteria</taxon>
        <taxon>Bacillati</taxon>
        <taxon>Bacillota</taxon>
        <taxon>Erysipelotrichia</taxon>
        <taxon>Erysipelotrichales</taxon>
        <taxon>Erysipelotrichaceae</taxon>
        <taxon>Faecalicoccus</taxon>
    </lineage>
</organism>
<dbReference type="OrthoDB" id="86160at2"/>
<dbReference type="GO" id="GO:0005737">
    <property type="term" value="C:cytoplasm"/>
    <property type="evidence" value="ECO:0007669"/>
    <property type="project" value="TreeGrafter"/>
</dbReference>
<dbReference type="InterPro" id="IPR050251">
    <property type="entry name" value="HpcH-HpaI_aldolase"/>
</dbReference>
<dbReference type="Pfam" id="PF03328">
    <property type="entry name" value="HpcH_HpaI"/>
    <property type="match status" value="1"/>
</dbReference>
<reference evidence="6 7" key="1">
    <citation type="submission" date="2018-06" db="EMBL/GenBank/DDBJ databases">
        <authorList>
            <consortium name="Pathogen Informatics"/>
            <person name="Doyle S."/>
        </authorList>
    </citation>
    <scope>NUCLEOTIDE SEQUENCE [LARGE SCALE GENOMIC DNA]</scope>
    <source>
        <strain evidence="6 7">NCTC11087</strain>
    </source>
</reference>
<evidence type="ECO:0000313" key="7">
    <source>
        <dbReference type="Proteomes" id="UP000255523"/>
    </source>
</evidence>
<evidence type="ECO:0000256" key="3">
    <source>
        <dbReference type="ARBA" id="ARBA00023239"/>
    </source>
</evidence>
<dbReference type="InterPro" id="IPR005000">
    <property type="entry name" value="Aldolase/citrate-lyase_domain"/>
</dbReference>
<evidence type="ECO:0000259" key="4">
    <source>
        <dbReference type="Pfam" id="PF03328"/>
    </source>
</evidence>
<dbReference type="Proteomes" id="UP000255523">
    <property type="component" value="Unassembled WGS sequence"/>
</dbReference>
<name>A0A380LLN6_9FIRM</name>
<feature type="domain" description="HpcH/HpaI aldolase/citrate lyase" evidence="4">
    <location>
        <begin position="79"/>
        <end position="242"/>
    </location>
</feature>
<dbReference type="GO" id="GO:0016832">
    <property type="term" value="F:aldehyde-lyase activity"/>
    <property type="evidence" value="ECO:0007669"/>
    <property type="project" value="TreeGrafter"/>
</dbReference>
<dbReference type="EMBL" id="QUSK01000016">
    <property type="protein sequence ID" value="RGD76112.1"/>
    <property type="molecule type" value="Genomic_DNA"/>
</dbReference>
<evidence type="ECO:0000313" key="5">
    <source>
        <dbReference type="EMBL" id="RGD76112.1"/>
    </source>
</evidence>
<dbReference type="GO" id="GO:0046872">
    <property type="term" value="F:metal ion binding"/>
    <property type="evidence" value="ECO:0007669"/>
    <property type="project" value="UniProtKB-KW"/>
</dbReference>
<comment type="similarity">
    <text evidence="1">Belongs to the HpcH/HpaI aldolase family.</text>
</comment>
<protein>
    <submittedName>
        <fullName evidence="5">2,4-dihydroxyhept-2-ene-1,7-dioic acid aldolase</fullName>
    </submittedName>
    <submittedName>
        <fullName evidence="6">4-hydroxy-2-oxo-heptane-1,7-dioate aldolase</fullName>
        <ecNumber evidence="6">4.1.2.-</ecNumber>
    </submittedName>
</protein>
<keyword evidence="7" id="KW-1185">Reference proteome</keyword>
<dbReference type="InterPro" id="IPR040442">
    <property type="entry name" value="Pyrv_kinase-like_dom_sf"/>
</dbReference>